<evidence type="ECO:0000256" key="3">
    <source>
        <dbReference type="ARBA" id="ARBA00022741"/>
    </source>
</evidence>
<keyword evidence="4 6" id="KW-0067">ATP-binding</keyword>
<dbReference type="PANTHER" id="PTHR43335">
    <property type="entry name" value="ABC TRANSPORTER, ATP-BINDING PROTEIN"/>
    <property type="match status" value="1"/>
</dbReference>
<protein>
    <submittedName>
        <fullName evidence="6">ABC transporter ATP-binding protein</fullName>
    </submittedName>
</protein>
<evidence type="ECO:0000256" key="2">
    <source>
        <dbReference type="ARBA" id="ARBA00022448"/>
    </source>
</evidence>
<evidence type="ECO:0000256" key="1">
    <source>
        <dbReference type="ARBA" id="ARBA00005417"/>
    </source>
</evidence>
<accession>A0ABT4ML62</accession>
<organism evidence="6 7">
    <name type="scientific">Rhodococcus ruber</name>
    <dbReference type="NCBI Taxonomy" id="1830"/>
    <lineage>
        <taxon>Bacteria</taxon>
        <taxon>Bacillati</taxon>
        <taxon>Actinomycetota</taxon>
        <taxon>Actinomycetes</taxon>
        <taxon>Mycobacteriales</taxon>
        <taxon>Nocardiaceae</taxon>
        <taxon>Rhodococcus</taxon>
    </lineage>
</organism>
<dbReference type="SUPFAM" id="SSF52540">
    <property type="entry name" value="P-loop containing nucleoside triphosphate hydrolases"/>
    <property type="match status" value="1"/>
</dbReference>
<dbReference type="InterPro" id="IPR003593">
    <property type="entry name" value="AAA+_ATPase"/>
</dbReference>
<dbReference type="SMART" id="SM00382">
    <property type="entry name" value="AAA"/>
    <property type="match status" value="1"/>
</dbReference>
<evidence type="ECO:0000313" key="6">
    <source>
        <dbReference type="EMBL" id="MCZ4521125.1"/>
    </source>
</evidence>
<comment type="caution">
    <text evidence="6">The sequence shown here is derived from an EMBL/GenBank/DDBJ whole genome shotgun (WGS) entry which is preliminary data.</text>
</comment>
<proteinExistence type="inferred from homology"/>
<keyword evidence="7" id="KW-1185">Reference proteome</keyword>
<dbReference type="Gene3D" id="3.40.50.300">
    <property type="entry name" value="P-loop containing nucleotide triphosphate hydrolases"/>
    <property type="match status" value="1"/>
</dbReference>
<evidence type="ECO:0000256" key="4">
    <source>
        <dbReference type="ARBA" id="ARBA00022840"/>
    </source>
</evidence>
<dbReference type="PROSITE" id="PS50893">
    <property type="entry name" value="ABC_TRANSPORTER_2"/>
    <property type="match status" value="1"/>
</dbReference>
<dbReference type="GO" id="GO:0005524">
    <property type="term" value="F:ATP binding"/>
    <property type="evidence" value="ECO:0007669"/>
    <property type="project" value="UniProtKB-KW"/>
</dbReference>
<dbReference type="InterPro" id="IPR003439">
    <property type="entry name" value="ABC_transporter-like_ATP-bd"/>
</dbReference>
<dbReference type="RefSeq" id="WP_269607552.1">
    <property type="nucleotide sequence ID" value="NZ_JAPWIJ010000010.1"/>
</dbReference>
<dbReference type="Pfam" id="PF00005">
    <property type="entry name" value="ABC_tran"/>
    <property type="match status" value="1"/>
</dbReference>
<gene>
    <name evidence="6" type="ORF">O4220_21650</name>
</gene>
<keyword evidence="3" id="KW-0547">Nucleotide-binding</keyword>
<dbReference type="Proteomes" id="UP001081071">
    <property type="component" value="Unassembled WGS sequence"/>
</dbReference>
<dbReference type="InterPro" id="IPR027417">
    <property type="entry name" value="P-loop_NTPase"/>
</dbReference>
<evidence type="ECO:0000313" key="7">
    <source>
        <dbReference type="Proteomes" id="UP001081071"/>
    </source>
</evidence>
<sequence length="208" mass="22174">MLVIADATKRFGSLTVFSDVNFAVSEGSVCALVGANGAGKTTLLRCVVGADELDSGTITLFGEPVDETAPDFRARMASILDDPGTFPHLSVTEHLQLVAAAHGVADPPSAAERVIEGLGLGHVVDQLPVTLSSGQKRRLALGSAFVRPRDVLVLDEPEQRLDAAGKRWLAQAIEHEKQAGRIVLMASHDPDLVEQVADTCMDGDRWRQ</sequence>
<dbReference type="PROSITE" id="PS00211">
    <property type="entry name" value="ABC_TRANSPORTER_1"/>
    <property type="match status" value="1"/>
</dbReference>
<dbReference type="InterPro" id="IPR017871">
    <property type="entry name" value="ABC_transporter-like_CS"/>
</dbReference>
<keyword evidence="2" id="KW-0813">Transport</keyword>
<evidence type="ECO:0000259" key="5">
    <source>
        <dbReference type="PROSITE" id="PS50893"/>
    </source>
</evidence>
<comment type="similarity">
    <text evidence="1">Belongs to the ABC transporter superfamily.</text>
</comment>
<reference evidence="6" key="1">
    <citation type="submission" date="2022-12" db="EMBL/GenBank/DDBJ databases">
        <authorList>
            <person name="Krivoruchko A.V."/>
            <person name="Elkin A."/>
        </authorList>
    </citation>
    <scope>NUCLEOTIDE SEQUENCE</scope>
    <source>
        <strain evidence="6">IEGM 1391</strain>
    </source>
</reference>
<feature type="domain" description="ABC transporter" evidence="5">
    <location>
        <begin position="2"/>
        <end position="205"/>
    </location>
</feature>
<dbReference type="EMBL" id="JAPWIJ010000010">
    <property type="protein sequence ID" value="MCZ4521125.1"/>
    <property type="molecule type" value="Genomic_DNA"/>
</dbReference>
<name>A0ABT4ML62_9NOCA</name>